<reference evidence="2 3" key="1">
    <citation type="submission" date="2015-09" db="EMBL/GenBank/DDBJ databases">
        <authorList>
            <consortium name="Pathogen Informatics"/>
        </authorList>
    </citation>
    <scope>NUCLEOTIDE SEQUENCE [LARGE SCALE GENOMIC DNA]</scope>
    <source>
        <strain evidence="2 3">2789STDY5834885</strain>
    </source>
</reference>
<organism evidence="2 3">
    <name type="scientific">Fusicatenibacter saccharivorans</name>
    <dbReference type="NCBI Taxonomy" id="1150298"/>
    <lineage>
        <taxon>Bacteria</taxon>
        <taxon>Bacillati</taxon>
        <taxon>Bacillota</taxon>
        <taxon>Clostridia</taxon>
        <taxon>Lachnospirales</taxon>
        <taxon>Lachnospiraceae</taxon>
        <taxon>Fusicatenibacter</taxon>
    </lineage>
</organism>
<proteinExistence type="predicted"/>
<evidence type="ECO:0000256" key="1">
    <source>
        <dbReference type="SAM" id="Coils"/>
    </source>
</evidence>
<evidence type="ECO:0000313" key="3">
    <source>
        <dbReference type="Proteomes" id="UP000095709"/>
    </source>
</evidence>
<protein>
    <submittedName>
        <fullName evidence="2">Uncharacterized protein</fullName>
    </submittedName>
</protein>
<sequence length="120" mass="14304">MKENTPEQQLDLLCSQIIRERDHWNYINENGCNDPFWPDGSNINLTRNHIISYKRDIAELCEKTGMPLPEEYFLKVPPEVDMNYMANLKQKARVERLKQQGNELSRKKQRFVDDGQLEFF</sequence>
<name>A0A174K7D0_9FIRM</name>
<dbReference type="RefSeq" id="WP_055265955.1">
    <property type="nucleotide sequence ID" value="NZ_CZAL01000005.1"/>
</dbReference>
<dbReference type="Proteomes" id="UP000095709">
    <property type="component" value="Unassembled WGS sequence"/>
</dbReference>
<accession>A0A174K7D0</accession>
<evidence type="ECO:0000313" key="2">
    <source>
        <dbReference type="EMBL" id="CUP05109.1"/>
    </source>
</evidence>
<dbReference type="AlphaFoldDB" id="A0A174K7D0"/>
<dbReference type="EMBL" id="CZAL01000005">
    <property type="protein sequence ID" value="CUP05109.1"/>
    <property type="molecule type" value="Genomic_DNA"/>
</dbReference>
<keyword evidence="1" id="KW-0175">Coiled coil</keyword>
<feature type="coiled-coil region" evidence="1">
    <location>
        <begin position="87"/>
        <end position="114"/>
    </location>
</feature>
<gene>
    <name evidence="2" type="ORF">ERS852498_01121</name>
</gene>